<organism evidence="2 3">
    <name type="scientific">Cyclobacterium lianum</name>
    <dbReference type="NCBI Taxonomy" id="388280"/>
    <lineage>
        <taxon>Bacteria</taxon>
        <taxon>Pseudomonadati</taxon>
        <taxon>Bacteroidota</taxon>
        <taxon>Cytophagia</taxon>
        <taxon>Cytophagales</taxon>
        <taxon>Cyclobacteriaceae</taxon>
        <taxon>Cyclobacterium</taxon>
    </lineage>
</organism>
<accession>A0A1M7PJ79</accession>
<dbReference type="Pfam" id="PF14903">
    <property type="entry name" value="WG_beta_rep"/>
    <property type="match status" value="3"/>
</dbReference>
<dbReference type="PANTHER" id="PTHR37841:SF1">
    <property type="entry name" value="DUF3298 DOMAIN-CONTAINING PROTEIN"/>
    <property type="match status" value="1"/>
</dbReference>
<dbReference type="STRING" id="388280.SAMN04488057_10917"/>
<dbReference type="Proteomes" id="UP000184513">
    <property type="component" value="Unassembled WGS sequence"/>
</dbReference>
<evidence type="ECO:0000313" key="2">
    <source>
        <dbReference type="EMBL" id="SHN16912.1"/>
    </source>
</evidence>
<sequence length="527" mass="59852">MQKGYIYSFLVVLSLFGNVRQAQSQVWEVFDEQLNLEKKISNGDIHLLGNALRINVWEDNLLFLGPDYESFATVDSSTLYQYLEPWVIIRNGNSFGAFHEYGEKVMPAAYDDIETYYNLLLARKGQEYFVYDRGKRITRSIGSFAMARFAKNGQVIARQSGGSYVLPLSANPEHQYISLKDPCRDVIIAEEASGYGLINREGDYILKPIIDEIQHLDENYFFARNEAEYLLINALSTDADIRYNSFHRISLEEDVLVEYIHGKLRRIMKHDGILLDIVGMDSVRRVGRHYNVHFRGQKTGLLSPDGKWDVRPTTAARKIQPGNEGLFGALIGEKFGFINTRGDTIISPVFDQVKPFSEGLAEVRKGQYWGYVNPADEMAIPFSFDKVGPFSEGVAIVVQNGRYNLIDRQGAMRLENSCDRISRTGNGYFLLEDKGLLGMAKANGELISTTFYDEIRREAPDQILVRKGEAYGVIDENGDFVLPLYYSKILFDKENDRILARSDKNTTPTTEEMASENAKRKKKNKGA</sequence>
<evidence type="ECO:0000313" key="3">
    <source>
        <dbReference type="Proteomes" id="UP000184513"/>
    </source>
</evidence>
<dbReference type="OrthoDB" id="2485468at2"/>
<dbReference type="PANTHER" id="PTHR37841">
    <property type="entry name" value="GLR2918 PROTEIN"/>
    <property type="match status" value="1"/>
</dbReference>
<feature type="region of interest" description="Disordered" evidence="1">
    <location>
        <begin position="500"/>
        <end position="527"/>
    </location>
</feature>
<dbReference type="RefSeq" id="WP_073095345.1">
    <property type="nucleotide sequence ID" value="NZ_FRCY01000009.1"/>
</dbReference>
<evidence type="ECO:0000256" key="1">
    <source>
        <dbReference type="SAM" id="MobiDB-lite"/>
    </source>
</evidence>
<name>A0A1M7PJ79_9BACT</name>
<gene>
    <name evidence="2" type="ORF">SAMN04488057_10917</name>
</gene>
<proteinExistence type="predicted"/>
<protein>
    <submittedName>
        <fullName evidence="2">WG containing repeat-containing protein</fullName>
    </submittedName>
</protein>
<dbReference type="EMBL" id="FRCY01000009">
    <property type="protein sequence ID" value="SHN16912.1"/>
    <property type="molecule type" value="Genomic_DNA"/>
</dbReference>
<dbReference type="AlphaFoldDB" id="A0A1M7PJ79"/>
<dbReference type="InterPro" id="IPR032774">
    <property type="entry name" value="WG_beta_rep"/>
</dbReference>
<reference evidence="2 3" key="1">
    <citation type="submission" date="2016-11" db="EMBL/GenBank/DDBJ databases">
        <authorList>
            <person name="Jaros S."/>
            <person name="Januszkiewicz K."/>
            <person name="Wedrychowicz H."/>
        </authorList>
    </citation>
    <scope>NUCLEOTIDE SEQUENCE [LARGE SCALE GENOMIC DNA]</scope>
    <source>
        <strain evidence="2 3">CGMCC 1.6102</strain>
    </source>
</reference>
<keyword evidence="3" id="KW-1185">Reference proteome</keyword>